<protein>
    <submittedName>
        <fullName evidence="2">Helix-turn-helix domain-containing protein</fullName>
    </submittedName>
</protein>
<keyword evidence="3" id="KW-1185">Reference proteome</keyword>
<organism evidence="2 3">
    <name type="scientific">Corallococcus terminator</name>
    <dbReference type="NCBI Taxonomy" id="2316733"/>
    <lineage>
        <taxon>Bacteria</taxon>
        <taxon>Pseudomonadati</taxon>
        <taxon>Myxococcota</taxon>
        <taxon>Myxococcia</taxon>
        <taxon>Myxococcales</taxon>
        <taxon>Cystobacterineae</taxon>
        <taxon>Myxococcaceae</taxon>
        <taxon>Corallococcus</taxon>
    </lineage>
</organism>
<name>A0A3A8IVT6_9BACT</name>
<dbReference type="RefSeq" id="WP_120542815.1">
    <property type="nucleotide sequence ID" value="NZ_RAVZ01000168.1"/>
</dbReference>
<feature type="region of interest" description="Disordered" evidence="1">
    <location>
        <begin position="37"/>
        <end position="100"/>
    </location>
</feature>
<evidence type="ECO:0000313" key="3">
    <source>
        <dbReference type="Proteomes" id="UP000268094"/>
    </source>
</evidence>
<dbReference type="Proteomes" id="UP000268094">
    <property type="component" value="Unassembled WGS sequence"/>
</dbReference>
<accession>A0A3A8IVT6</accession>
<gene>
    <name evidence="2" type="ORF">D7V88_23105</name>
</gene>
<evidence type="ECO:0000313" key="2">
    <source>
        <dbReference type="EMBL" id="RKG83944.1"/>
    </source>
</evidence>
<proteinExistence type="predicted"/>
<sequence>MRAAALLLSAQGRSAVQVGTALGVTPRAVHACRRRWREEGTEALPLRAGVRPAAGPSRRRADPHGRAHRGPPRGAPPRHPAHGQRAAGVWLASPPPTGER</sequence>
<comment type="caution">
    <text evidence="2">The sequence shown here is derived from an EMBL/GenBank/DDBJ whole genome shotgun (WGS) entry which is preliminary data.</text>
</comment>
<dbReference type="EMBL" id="RAVZ01000168">
    <property type="protein sequence ID" value="RKG83944.1"/>
    <property type="molecule type" value="Genomic_DNA"/>
</dbReference>
<dbReference type="AlphaFoldDB" id="A0A3A8IVT6"/>
<dbReference type="Pfam" id="PF13384">
    <property type="entry name" value="HTH_23"/>
    <property type="match status" value="1"/>
</dbReference>
<evidence type="ECO:0000256" key="1">
    <source>
        <dbReference type="SAM" id="MobiDB-lite"/>
    </source>
</evidence>
<reference evidence="3" key="1">
    <citation type="submission" date="2018-09" db="EMBL/GenBank/DDBJ databases">
        <authorList>
            <person name="Livingstone P.G."/>
            <person name="Whitworth D.E."/>
        </authorList>
    </citation>
    <scope>NUCLEOTIDE SEQUENCE [LARGE SCALE GENOMIC DNA]</scope>
    <source>
        <strain evidence="3">CA054A</strain>
    </source>
</reference>
<dbReference type="InterPro" id="IPR009057">
    <property type="entry name" value="Homeodomain-like_sf"/>
</dbReference>
<dbReference type="SUPFAM" id="SSF46689">
    <property type="entry name" value="Homeodomain-like"/>
    <property type="match status" value="1"/>
</dbReference>